<keyword evidence="4" id="KW-1185">Reference proteome</keyword>
<dbReference type="KEGG" id="ccot:CCAX7_51430"/>
<evidence type="ECO:0000313" key="4">
    <source>
        <dbReference type="Proteomes" id="UP000287394"/>
    </source>
</evidence>
<keyword evidence="2" id="KW-0472">Membrane</keyword>
<organism evidence="3 4">
    <name type="scientific">Capsulimonas corticalis</name>
    <dbReference type="NCBI Taxonomy" id="2219043"/>
    <lineage>
        <taxon>Bacteria</taxon>
        <taxon>Bacillati</taxon>
        <taxon>Armatimonadota</taxon>
        <taxon>Armatimonadia</taxon>
        <taxon>Capsulimonadales</taxon>
        <taxon>Capsulimonadaceae</taxon>
        <taxon>Capsulimonas</taxon>
    </lineage>
</organism>
<evidence type="ECO:0000313" key="3">
    <source>
        <dbReference type="EMBL" id="BDI33092.1"/>
    </source>
</evidence>
<evidence type="ECO:0000256" key="2">
    <source>
        <dbReference type="SAM" id="Phobius"/>
    </source>
</evidence>
<feature type="region of interest" description="Disordered" evidence="1">
    <location>
        <begin position="48"/>
        <end position="68"/>
    </location>
</feature>
<accession>A0A402CP38</accession>
<dbReference type="EMBL" id="AP025739">
    <property type="protein sequence ID" value="BDI33092.1"/>
    <property type="molecule type" value="Genomic_DNA"/>
</dbReference>
<name>A0A402CP38_9BACT</name>
<dbReference type="AlphaFoldDB" id="A0A402CP38"/>
<feature type="transmembrane region" description="Helical" evidence="2">
    <location>
        <begin position="12"/>
        <end position="33"/>
    </location>
</feature>
<reference evidence="3 4" key="1">
    <citation type="journal article" date="2019" name="Int. J. Syst. Evol. Microbiol.">
        <title>Capsulimonas corticalis gen. nov., sp. nov., an aerobic capsulated bacterium, of a novel bacterial order, Capsulimonadales ord. nov., of the class Armatimonadia of the phylum Armatimonadetes.</title>
        <authorList>
            <person name="Li J."/>
            <person name="Kudo C."/>
            <person name="Tonouchi A."/>
        </authorList>
    </citation>
    <scope>NUCLEOTIDE SEQUENCE [LARGE SCALE GENOMIC DNA]</scope>
    <source>
        <strain evidence="3 4">AX-7</strain>
    </source>
</reference>
<keyword evidence="2" id="KW-0812">Transmembrane</keyword>
<gene>
    <name evidence="3" type="ORF">CCAX7_51430</name>
</gene>
<evidence type="ECO:0000256" key="1">
    <source>
        <dbReference type="SAM" id="MobiDB-lite"/>
    </source>
</evidence>
<sequence>MTSWKSKPISPVVVGIIMAVALALIVGIFFVVYRGPDHTGPYLDEAHSKQYHQHRQNTSTPPMAPAAQ</sequence>
<protein>
    <submittedName>
        <fullName evidence="3">Uncharacterized protein</fullName>
    </submittedName>
</protein>
<dbReference type="Proteomes" id="UP000287394">
    <property type="component" value="Chromosome"/>
</dbReference>
<keyword evidence="2" id="KW-1133">Transmembrane helix</keyword>
<dbReference type="RefSeq" id="WP_125205770.1">
    <property type="nucleotide sequence ID" value="NZ_AP025739.1"/>
</dbReference>
<proteinExistence type="predicted"/>